<organism evidence="3 4">
    <name type="scientific">Pilimelia columellifera subsp. columellifera</name>
    <dbReference type="NCBI Taxonomy" id="706583"/>
    <lineage>
        <taxon>Bacteria</taxon>
        <taxon>Bacillati</taxon>
        <taxon>Actinomycetota</taxon>
        <taxon>Actinomycetes</taxon>
        <taxon>Micromonosporales</taxon>
        <taxon>Micromonosporaceae</taxon>
        <taxon>Pilimelia</taxon>
    </lineage>
</organism>
<comment type="caution">
    <text evidence="3">The sequence shown here is derived from an EMBL/GenBank/DDBJ whole genome shotgun (WGS) entry which is preliminary data.</text>
</comment>
<keyword evidence="4" id="KW-1185">Reference proteome</keyword>
<proteinExistence type="predicted"/>
<accession>A0ABN3NA98</accession>
<evidence type="ECO:0000256" key="1">
    <source>
        <dbReference type="SAM" id="MobiDB-lite"/>
    </source>
</evidence>
<evidence type="ECO:0008006" key="5">
    <source>
        <dbReference type="Google" id="ProtNLM"/>
    </source>
</evidence>
<feature type="region of interest" description="Disordered" evidence="1">
    <location>
        <begin position="167"/>
        <end position="200"/>
    </location>
</feature>
<keyword evidence="2" id="KW-0812">Transmembrane</keyword>
<feature type="region of interest" description="Disordered" evidence="1">
    <location>
        <begin position="1"/>
        <end position="53"/>
    </location>
</feature>
<keyword evidence="2" id="KW-0472">Membrane</keyword>
<dbReference type="RefSeq" id="WP_344169687.1">
    <property type="nucleotide sequence ID" value="NZ_BAAARY010000004.1"/>
</dbReference>
<sequence length="200" mass="21262">MNAVPESAGGRRRARAPRSGGRTAEPTNSSTRRRDRDGAAVDGATALNTAPRESTRRRIAPWLTVAPPTPVRGPRAPFVALLLLVVVGGVLGILMVNTKIMENAFQLENLQQQRAALDIREAELQQRVNYFESPNNLDAAARQLGLKQGEPAFIRLPDGRIIEFPAPPTAPQVAAGGGTGTGGVDREGGVTSSNERQAGR</sequence>
<evidence type="ECO:0000313" key="4">
    <source>
        <dbReference type="Proteomes" id="UP001499978"/>
    </source>
</evidence>
<evidence type="ECO:0000313" key="3">
    <source>
        <dbReference type="EMBL" id="GAA2517305.1"/>
    </source>
</evidence>
<gene>
    <name evidence="3" type="ORF">GCM10010201_12660</name>
</gene>
<feature type="transmembrane region" description="Helical" evidence="2">
    <location>
        <begin position="76"/>
        <end position="96"/>
    </location>
</feature>
<dbReference type="EMBL" id="BAAARY010000004">
    <property type="protein sequence ID" value="GAA2517305.1"/>
    <property type="molecule type" value="Genomic_DNA"/>
</dbReference>
<keyword evidence="2" id="KW-1133">Transmembrane helix</keyword>
<reference evidence="3 4" key="1">
    <citation type="journal article" date="2019" name="Int. J. Syst. Evol. Microbiol.">
        <title>The Global Catalogue of Microorganisms (GCM) 10K type strain sequencing project: providing services to taxonomists for standard genome sequencing and annotation.</title>
        <authorList>
            <consortium name="The Broad Institute Genomics Platform"/>
            <consortium name="The Broad Institute Genome Sequencing Center for Infectious Disease"/>
            <person name="Wu L."/>
            <person name="Ma J."/>
        </authorList>
    </citation>
    <scope>NUCLEOTIDE SEQUENCE [LARGE SCALE GENOMIC DNA]</scope>
    <source>
        <strain evidence="3 4">JCM 3367</strain>
    </source>
</reference>
<protein>
    <recommendedName>
        <fullName evidence="5">Cell division protein FtsL</fullName>
    </recommendedName>
</protein>
<name>A0ABN3NA98_9ACTN</name>
<evidence type="ECO:0000256" key="2">
    <source>
        <dbReference type="SAM" id="Phobius"/>
    </source>
</evidence>
<dbReference type="Proteomes" id="UP001499978">
    <property type="component" value="Unassembled WGS sequence"/>
</dbReference>